<keyword evidence="4" id="KW-0479">Metal-binding</keyword>
<dbReference type="RefSeq" id="WP_022503179.1">
    <property type="nucleotide sequence ID" value="NZ_DAWCMB010000310.1"/>
</dbReference>
<protein>
    <submittedName>
        <fullName evidence="8">Polyprenyl synthetase family protein</fullName>
    </submittedName>
</protein>
<dbReference type="EMBL" id="JBBMER010000001">
    <property type="protein sequence ID" value="MEQ2378676.1"/>
    <property type="molecule type" value="Genomic_DNA"/>
</dbReference>
<keyword evidence="6" id="KW-0414">Isoprene biosynthesis</keyword>
<gene>
    <name evidence="8" type="ORF">WMO14_02080</name>
</gene>
<dbReference type="PROSITE" id="PS00723">
    <property type="entry name" value="POLYPRENYL_SYNTHASE_1"/>
    <property type="match status" value="1"/>
</dbReference>
<evidence type="ECO:0000256" key="3">
    <source>
        <dbReference type="ARBA" id="ARBA00022679"/>
    </source>
</evidence>
<keyword evidence="5" id="KW-0460">Magnesium</keyword>
<evidence type="ECO:0000256" key="4">
    <source>
        <dbReference type="ARBA" id="ARBA00022723"/>
    </source>
</evidence>
<keyword evidence="9" id="KW-1185">Reference proteome</keyword>
<dbReference type="PANTHER" id="PTHR43281">
    <property type="entry name" value="FARNESYL DIPHOSPHATE SYNTHASE"/>
    <property type="match status" value="1"/>
</dbReference>
<dbReference type="InterPro" id="IPR033749">
    <property type="entry name" value="Polyprenyl_synt_CS"/>
</dbReference>
<dbReference type="PANTHER" id="PTHR43281:SF1">
    <property type="entry name" value="FARNESYL DIPHOSPHATE SYNTHASE"/>
    <property type="match status" value="1"/>
</dbReference>
<evidence type="ECO:0000256" key="2">
    <source>
        <dbReference type="ARBA" id="ARBA00006706"/>
    </source>
</evidence>
<evidence type="ECO:0000313" key="8">
    <source>
        <dbReference type="EMBL" id="MEQ2378676.1"/>
    </source>
</evidence>
<proteinExistence type="inferred from homology"/>
<dbReference type="SFLD" id="SFLDS00005">
    <property type="entry name" value="Isoprenoid_Synthase_Type_I"/>
    <property type="match status" value="1"/>
</dbReference>
<sequence>MNNFKEQLSKETSCIDNIIEKYLPEAKGHAEYIKSAMDYSVEAGGKRIRPMIMLETYKLCNGTNEEELYPFMAALEMIHTYSLVHDDLPAMDNDDYRRGKLTTHKKFGEDFGILAGDGLLNLAYETMLSAIHKAAKTGDAQAVLRYSAAADVIANKAGVDGMVGGQSLDVMLTDKPMNEEQLDYIFRLKTGALIEAAFMAGGIIAGCDENVTKLLEETGYNIGFAFQIKDDILDVTSTQEVLGKPVLSDERNNKTTYVTLYGMEKAEKDTADMSVKALETLKTIGHNEYLEDLITMLIHRDR</sequence>
<dbReference type="NCBIfam" id="NF045485">
    <property type="entry name" value="FPPsyn"/>
    <property type="match status" value="1"/>
</dbReference>
<name>A0ABV1BSE4_9FIRM</name>
<organism evidence="8 9">
    <name type="scientific">[Lactobacillus] rogosae</name>
    <dbReference type="NCBI Taxonomy" id="706562"/>
    <lineage>
        <taxon>Bacteria</taxon>
        <taxon>Bacillati</taxon>
        <taxon>Bacillota</taxon>
        <taxon>Clostridia</taxon>
        <taxon>Lachnospirales</taxon>
        <taxon>Lachnospiraceae</taxon>
        <taxon>Lachnospira</taxon>
    </lineage>
</organism>
<dbReference type="PROSITE" id="PS00444">
    <property type="entry name" value="POLYPRENYL_SYNTHASE_2"/>
    <property type="match status" value="1"/>
</dbReference>
<reference evidence="8 9" key="1">
    <citation type="submission" date="2024-03" db="EMBL/GenBank/DDBJ databases">
        <title>Human intestinal bacterial collection.</title>
        <authorList>
            <person name="Pauvert C."/>
            <person name="Hitch T.C.A."/>
            <person name="Clavel T."/>
        </authorList>
    </citation>
    <scope>NUCLEOTIDE SEQUENCE [LARGE SCALE GENOMIC DNA]</scope>
    <source>
        <strain evidence="8 9">CLA-AA-H255</strain>
    </source>
</reference>
<comment type="cofactor">
    <cofactor evidence="1">
        <name>Mg(2+)</name>
        <dbReference type="ChEBI" id="CHEBI:18420"/>
    </cofactor>
</comment>
<evidence type="ECO:0000256" key="1">
    <source>
        <dbReference type="ARBA" id="ARBA00001946"/>
    </source>
</evidence>
<evidence type="ECO:0000256" key="6">
    <source>
        <dbReference type="ARBA" id="ARBA00023229"/>
    </source>
</evidence>
<dbReference type="SFLD" id="SFLDG01017">
    <property type="entry name" value="Polyprenyl_Transferase_Like"/>
    <property type="match status" value="1"/>
</dbReference>
<dbReference type="CDD" id="cd00685">
    <property type="entry name" value="Trans_IPPS_HT"/>
    <property type="match status" value="1"/>
</dbReference>
<dbReference type="InterPro" id="IPR008949">
    <property type="entry name" value="Isoprenoid_synthase_dom_sf"/>
</dbReference>
<comment type="similarity">
    <text evidence="2 7">Belongs to the FPP/GGPP synthase family.</text>
</comment>
<dbReference type="InterPro" id="IPR053378">
    <property type="entry name" value="Prenyl_diphosphate_synthase"/>
</dbReference>
<comment type="caution">
    <text evidence="8">The sequence shown here is derived from an EMBL/GenBank/DDBJ whole genome shotgun (WGS) entry which is preliminary data.</text>
</comment>
<evidence type="ECO:0000313" key="9">
    <source>
        <dbReference type="Proteomes" id="UP001442364"/>
    </source>
</evidence>
<accession>A0ABV1BSE4</accession>
<dbReference type="Gene3D" id="1.10.600.10">
    <property type="entry name" value="Farnesyl Diphosphate Synthase"/>
    <property type="match status" value="1"/>
</dbReference>
<dbReference type="Pfam" id="PF00348">
    <property type="entry name" value="polyprenyl_synt"/>
    <property type="match status" value="1"/>
</dbReference>
<keyword evidence="3 7" id="KW-0808">Transferase</keyword>
<evidence type="ECO:0000256" key="5">
    <source>
        <dbReference type="ARBA" id="ARBA00022842"/>
    </source>
</evidence>
<evidence type="ECO:0000256" key="7">
    <source>
        <dbReference type="RuleBase" id="RU004466"/>
    </source>
</evidence>
<dbReference type="SUPFAM" id="SSF48576">
    <property type="entry name" value="Terpenoid synthases"/>
    <property type="match status" value="1"/>
</dbReference>
<dbReference type="InterPro" id="IPR000092">
    <property type="entry name" value="Polyprenyl_synt"/>
</dbReference>
<dbReference type="Proteomes" id="UP001442364">
    <property type="component" value="Unassembled WGS sequence"/>
</dbReference>